<evidence type="ECO:0000256" key="1">
    <source>
        <dbReference type="SAM" id="Phobius"/>
    </source>
</evidence>
<keyword evidence="1" id="KW-0472">Membrane</keyword>
<dbReference type="InterPro" id="IPR001646">
    <property type="entry name" value="5peptide_repeat"/>
</dbReference>
<dbReference type="EMBL" id="PVTF01000014">
    <property type="protein sequence ID" value="PRY35321.1"/>
    <property type="molecule type" value="Genomic_DNA"/>
</dbReference>
<feature type="transmembrane region" description="Helical" evidence="1">
    <location>
        <begin position="52"/>
        <end position="70"/>
    </location>
</feature>
<keyword evidence="1" id="KW-0812">Transmembrane</keyword>
<protein>
    <submittedName>
        <fullName evidence="2">Uncharacterized protein YjbI with pentapeptide repeats</fullName>
    </submittedName>
</protein>
<reference evidence="2 3" key="1">
    <citation type="submission" date="2018-03" db="EMBL/GenBank/DDBJ databases">
        <title>Genomic Encyclopedia of Archaeal and Bacterial Type Strains, Phase II (KMG-II): from individual species to whole genera.</title>
        <authorList>
            <person name="Goeker M."/>
        </authorList>
    </citation>
    <scope>NUCLEOTIDE SEQUENCE [LARGE SCALE GENOMIC DNA]</scope>
    <source>
        <strain evidence="2 3">DSM 44720</strain>
    </source>
</reference>
<organism evidence="2 3">
    <name type="scientific">Umezawaea tangerina</name>
    <dbReference type="NCBI Taxonomy" id="84725"/>
    <lineage>
        <taxon>Bacteria</taxon>
        <taxon>Bacillati</taxon>
        <taxon>Actinomycetota</taxon>
        <taxon>Actinomycetes</taxon>
        <taxon>Pseudonocardiales</taxon>
        <taxon>Pseudonocardiaceae</taxon>
        <taxon>Umezawaea</taxon>
    </lineage>
</organism>
<accession>A0A2T0SPH3</accession>
<keyword evidence="3" id="KW-1185">Reference proteome</keyword>
<gene>
    <name evidence="2" type="ORF">CLV43_114239</name>
</gene>
<dbReference type="Gene3D" id="2.160.20.80">
    <property type="entry name" value="E3 ubiquitin-protein ligase SopA"/>
    <property type="match status" value="2"/>
</dbReference>
<dbReference type="Pfam" id="PF00805">
    <property type="entry name" value="Pentapeptide"/>
    <property type="match status" value="4"/>
</dbReference>
<dbReference type="SUPFAM" id="SSF141571">
    <property type="entry name" value="Pentapeptide repeat-like"/>
    <property type="match status" value="2"/>
</dbReference>
<comment type="caution">
    <text evidence="2">The sequence shown here is derived from an EMBL/GenBank/DDBJ whole genome shotgun (WGS) entry which is preliminary data.</text>
</comment>
<dbReference type="AlphaFoldDB" id="A0A2T0SPH3"/>
<keyword evidence="1" id="KW-1133">Transmembrane helix</keyword>
<proteinExistence type="predicted"/>
<evidence type="ECO:0000313" key="2">
    <source>
        <dbReference type="EMBL" id="PRY35321.1"/>
    </source>
</evidence>
<dbReference type="InterPro" id="IPR051082">
    <property type="entry name" value="Pentapeptide-BTB/POZ_domain"/>
</dbReference>
<name>A0A2T0SPH3_9PSEU</name>
<dbReference type="Proteomes" id="UP000239494">
    <property type="component" value="Unassembled WGS sequence"/>
</dbReference>
<sequence>MRPPLPQWTVPVVAVVVLAVTAVASLLLWNWVNSLQLKQEQRATAVLEVFKLAASVAVGGGGLFALYLAARRQRTQELELAQREKVQAHAERVAEATERDAAERRITELYAKASDQLGSEKAAVRLAGLYALERLGQSTPGQQEAIGNLLCAYLRMPHPKPRELPEDSTAEQLEAHALAQALYDQERETRQTALDILTRHHPEAEQGWTALPILLSRADLIGANLTRANLARADLTDADLTSARLGFADLTYASLGFANLTNAYLIDARLTGANLVRARLIGANLVRADLTGARLAGAHLTRADLTRAYARANLTGANLTGADLVDANLTGANLARADLTHADLTRADLTRAYLVDANLTGADLARADLTHADLTHADLTDADLRGAYLNDAVYDDKTIVTGVIVDENTKGMWW</sequence>
<evidence type="ECO:0000313" key="3">
    <source>
        <dbReference type="Proteomes" id="UP000239494"/>
    </source>
</evidence>
<feature type="transmembrane region" description="Helical" evidence="1">
    <location>
        <begin position="12"/>
        <end position="32"/>
    </location>
</feature>
<dbReference type="PANTHER" id="PTHR14136:SF17">
    <property type="entry name" value="BTB_POZ DOMAIN-CONTAINING PROTEIN KCTD9"/>
    <property type="match status" value="1"/>
</dbReference>
<dbReference type="PANTHER" id="PTHR14136">
    <property type="entry name" value="BTB_POZ DOMAIN-CONTAINING PROTEIN KCTD9"/>
    <property type="match status" value="1"/>
</dbReference>